<dbReference type="Pfam" id="PF15490">
    <property type="entry name" value="Ten1_2"/>
    <property type="match status" value="1"/>
</dbReference>
<dbReference type="PANTHER" id="PTHR33905">
    <property type="entry name" value="CST COMPLEX SUBUNIT TEN1"/>
    <property type="match status" value="1"/>
</dbReference>
<dbReference type="InterPro" id="IPR012340">
    <property type="entry name" value="NA-bd_OB-fold"/>
</dbReference>
<comment type="caution">
    <text evidence="1">The sequence shown here is derived from an EMBL/GenBank/DDBJ whole genome shotgun (WGS) entry which is preliminary data.</text>
</comment>
<protein>
    <recommendedName>
        <fullName evidence="3">CST complex subunit TEN1</fullName>
    </recommendedName>
</protein>
<dbReference type="Proteomes" id="UP001479436">
    <property type="component" value="Unassembled WGS sequence"/>
</dbReference>
<evidence type="ECO:0008006" key="3">
    <source>
        <dbReference type="Google" id="ProtNLM"/>
    </source>
</evidence>
<keyword evidence="2" id="KW-1185">Reference proteome</keyword>
<evidence type="ECO:0000313" key="1">
    <source>
        <dbReference type="EMBL" id="KAK9703206.1"/>
    </source>
</evidence>
<sequence>MSLKSGKIVFIKELVQSLNDWEGESVRVTGLLVTYDVHTNLATIQHNDYTLTIDTSLLGVFSHRINGLFQFVGELSNQNPQQPQKTRNISEYLLLARVVRNMEGLDLQLYEKAIAIRKKFEKDRKGLGF</sequence>
<dbReference type="EMBL" id="JASJQH010007660">
    <property type="protein sequence ID" value="KAK9703206.1"/>
    <property type="molecule type" value="Genomic_DNA"/>
</dbReference>
<proteinExistence type="predicted"/>
<evidence type="ECO:0000313" key="2">
    <source>
        <dbReference type="Proteomes" id="UP001479436"/>
    </source>
</evidence>
<dbReference type="Gene3D" id="2.40.50.140">
    <property type="entry name" value="Nucleic acid-binding proteins"/>
    <property type="match status" value="1"/>
</dbReference>
<reference evidence="1 2" key="1">
    <citation type="submission" date="2023-04" db="EMBL/GenBank/DDBJ databases">
        <title>Genome of Basidiobolus ranarum AG-B5.</title>
        <authorList>
            <person name="Stajich J.E."/>
            <person name="Carter-House D."/>
            <person name="Gryganskyi A."/>
        </authorList>
    </citation>
    <scope>NUCLEOTIDE SEQUENCE [LARGE SCALE GENOMIC DNA]</scope>
    <source>
        <strain evidence="1 2">AG-B5</strain>
    </source>
</reference>
<name>A0ABR2VUX4_9FUNG</name>
<dbReference type="InterPro" id="IPR029146">
    <property type="entry name" value="Ten1_animal_plant"/>
</dbReference>
<gene>
    <name evidence="1" type="ORF">K7432_010867</name>
</gene>
<dbReference type="PANTHER" id="PTHR33905:SF1">
    <property type="entry name" value="CST COMPLEX SUBUNIT TEN1"/>
    <property type="match status" value="1"/>
</dbReference>
<organism evidence="1 2">
    <name type="scientific">Basidiobolus ranarum</name>
    <dbReference type="NCBI Taxonomy" id="34480"/>
    <lineage>
        <taxon>Eukaryota</taxon>
        <taxon>Fungi</taxon>
        <taxon>Fungi incertae sedis</taxon>
        <taxon>Zoopagomycota</taxon>
        <taxon>Entomophthoromycotina</taxon>
        <taxon>Basidiobolomycetes</taxon>
        <taxon>Basidiobolales</taxon>
        <taxon>Basidiobolaceae</taxon>
        <taxon>Basidiobolus</taxon>
    </lineage>
</organism>
<accession>A0ABR2VUX4</accession>